<name>A0A6L8WAS2_9PROT</name>
<comment type="similarity">
    <text evidence="2 8">Belongs to the GMC oxidoreductase family.</text>
</comment>
<comment type="cofactor">
    <cofactor evidence="1 7">
        <name>FAD</name>
        <dbReference type="ChEBI" id="CHEBI:57692"/>
    </cofactor>
</comment>
<evidence type="ECO:0000256" key="7">
    <source>
        <dbReference type="PIRSR" id="PIRSR000137-2"/>
    </source>
</evidence>
<evidence type="ECO:0000256" key="2">
    <source>
        <dbReference type="ARBA" id="ARBA00010790"/>
    </source>
</evidence>
<evidence type="ECO:0000313" key="12">
    <source>
        <dbReference type="EMBL" id="MZR31764.1"/>
    </source>
</evidence>
<comment type="caution">
    <text evidence="12">The sequence shown here is derived from an EMBL/GenBank/DDBJ whole genome shotgun (WGS) entry which is preliminary data.</text>
</comment>
<dbReference type="Pfam" id="PF00732">
    <property type="entry name" value="GMC_oxred_N"/>
    <property type="match status" value="1"/>
</dbReference>
<gene>
    <name evidence="12" type="primary">betA</name>
    <name evidence="12" type="ORF">GQE98_14100</name>
</gene>
<sequence>MTEQQAFDYVIIGAGSAGSVLANRLSENPEISVLLLEAGGAGPWWDWRIHMPSALSYPMHSPSLAWQYYTEPQEHLNGRKIYWPRGKVLGGSSAINGMCYVRGNALDYDGWAADPGLKEWSYAYCLPYFRKAETYDRGEDQYRGGNGPLHVSVGPCENPLYHAWLEAGQQAGYPFTDDMNGFQQEGVGRMDMTVHQGTRWSTALAYLQPAMDRQNLTILTGANTRRILFEKTCATGVEYQRGGILHQVTAVREVISATGSINSPHLLMISGIGPADDLKKHDLPIVADLPGVGQNLQDHLELYVQQECTQPITLYKVMSPIAKLKVGLEWMLLKKGLGATNHFEAGGFIRSEAGVEHPNLQYHFLPMAVRYDGGNPTDRHGYQAHVGPMRSTSRGYMSLRSGNIDDAPILQPNYCETEQDRRELRDGVKLTREIFAQAGFDPYRGKELAPGPEVKTDDEIDAFVRETVETAYHPSCTCKMGSDDMAVVDGEGKVHGIDNLRVVDSSIMPQITSGNLNAPTIMIAEKIADRIKAVKPLPPSDAPVYHAADWQSNQR</sequence>
<evidence type="ECO:0000256" key="1">
    <source>
        <dbReference type="ARBA" id="ARBA00001974"/>
    </source>
</evidence>
<feature type="domain" description="Glucose-methanol-choline oxidoreductase N-terminal" evidence="11">
    <location>
        <begin position="259"/>
        <end position="273"/>
    </location>
</feature>
<evidence type="ECO:0000256" key="3">
    <source>
        <dbReference type="ARBA" id="ARBA00022630"/>
    </source>
</evidence>
<dbReference type="GO" id="GO:0008812">
    <property type="term" value="F:choline dehydrogenase activity"/>
    <property type="evidence" value="ECO:0007669"/>
    <property type="project" value="UniProtKB-UniRule"/>
</dbReference>
<dbReference type="NCBIfam" id="NF002550">
    <property type="entry name" value="PRK02106.1"/>
    <property type="match status" value="1"/>
</dbReference>
<dbReference type="Proteomes" id="UP000476030">
    <property type="component" value="Unassembled WGS sequence"/>
</dbReference>
<dbReference type="SUPFAM" id="SSF51905">
    <property type="entry name" value="FAD/NAD(P)-binding domain"/>
    <property type="match status" value="1"/>
</dbReference>
<dbReference type="InterPro" id="IPR007867">
    <property type="entry name" value="GMC_OxRtase_C"/>
</dbReference>
<dbReference type="Pfam" id="PF05199">
    <property type="entry name" value="GMC_oxred_C"/>
    <property type="match status" value="1"/>
</dbReference>
<dbReference type="Gene3D" id="3.50.50.60">
    <property type="entry name" value="FAD/NAD(P)-binding domain"/>
    <property type="match status" value="1"/>
</dbReference>
<evidence type="ECO:0000256" key="9">
    <source>
        <dbReference type="RuleBase" id="RU003969"/>
    </source>
</evidence>
<dbReference type="GO" id="GO:0050660">
    <property type="term" value="F:flavin adenine dinucleotide binding"/>
    <property type="evidence" value="ECO:0007669"/>
    <property type="project" value="InterPro"/>
</dbReference>
<dbReference type="PANTHER" id="PTHR11552">
    <property type="entry name" value="GLUCOSE-METHANOL-CHOLINE GMC OXIDOREDUCTASE"/>
    <property type="match status" value="1"/>
</dbReference>
<dbReference type="PANTHER" id="PTHR11552:SF147">
    <property type="entry name" value="CHOLINE DEHYDROGENASE, MITOCHONDRIAL"/>
    <property type="match status" value="1"/>
</dbReference>
<dbReference type="RefSeq" id="WP_161316358.1">
    <property type="nucleotide sequence ID" value="NZ_WTUW01000009.1"/>
</dbReference>
<evidence type="ECO:0000259" key="10">
    <source>
        <dbReference type="PROSITE" id="PS00623"/>
    </source>
</evidence>
<comment type="catalytic activity">
    <reaction evidence="9">
        <text>choline + A = betaine aldehyde + AH2</text>
        <dbReference type="Rhea" id="RHEA:17433"/>
        <dbReference type="ChEBI" id="CHEBI:13193"/>
        <dbReference type="ChEBI" id="CHEBI:15354"/>
        <dbReference type="ChEBI" id="CHEBI:15710"/>
        <dbReference type="ChEBI" id="CHEBI:17499"/>
        <dbReference type="EC" id="1.1.99.1"/>
    </reaction>
</comment>
<dbReference type="PROSITE" id="PS00624">
    <property type="entry name" value="GMC_OXRED_2"/>
    <property type="match status" value="1"/>
</dbReference>
<dbReference type="GO" id="GO:0019285">
    <property type="term" value="P:glycine betaine biosynthetic process from choline"/>
    <property type="evidence" value="ECO:0007669"/>
    <property type="project" value="UniProtKB-UniRule"/>
</dbReference>
<dbReference type="PROSITE" id="PS00623">
    <property type="entry name" value="GMC_OXRED_1"/>
    <property type="match status" value="1"/>
</dbReference>
<protein>
    <recommendedName>
        <fullName evidence="6 9">Choline dehydrogenase</fullName>
        <ecNumber evidence="6 9">1.1.99.1</ecNumber>
    </recommendedName>
</protein>
<dbReference type="PIRSF" id="PIRSF000137">
    <property type="entry name" value="Alcohol_oxidase"/>
    <property type="match status" value="1"/>
</dbReference>
<dbReference type="SUPFAM" id="SSF54373">
    <property type="entry name" value="FAD-linked reductases, C-terminal domain"/>
    <property type="match status" value="1"/>
</dbReference>
<dbReference type="NCBIfam" id="TIGR01810">
    <property type="entry name" value="betA"/>
    <property type="match status" value="1"/>
</dbReference>
<dbReference type="UniPathway" id="UPA00529">
    <property type="reaction ID" value="UER00385"/>
</dbReference>
<keyword evidence="4 7" id="KW-0274">FAD</keyword>
<dbReference type="InterPro" id="IPR011533">
    <property type="entry name" value="BetA"/>
</dbReference>
<keyword evidence="3 8" id="KW-0285">Flavoprotein</keyword>
<reference evidence="12 13" key="1">
    <citation type="submission" date="2019-12" db="EMBL/GenBank/DDBJ databases">
        <title>Snethiella sp. nov. sp. isolated from sea sand.</title>
        <authorList>
            <person name="Kim J."/>
            <person name="Jeong S.E."/>
            <person name="Jung H.S."/>
            <person name="Jeon C.O."/>
        </authorList>
    </citation>
    <scope>NUCLEOTIDE SEQUENCE [LARGE SCALE GENOMIC DNA]</scope>
    <source>
        <strain evidence="12 13">DP05</strain>
    </source>
</reference>
<evidence type="ECO:0000256" key="8">
    <source>
        <dbReference type="RuleBase" id="RU003968"/>
    </source>
</evidence>
<dbReference type="AlphaFoldDB" id="A0A6L8WAS2"/>
<keyword evidence="13" id="KW-1185">Reference proteome</keyword>
<evidence type="ECO:0000256" key="5">
    <source>
        <dbReference type="ARBA" id="ARBA00023002"/>
    </source>
</evidence>
<dbReference type="InterPro" id="IPR000172">
    <property type="entry name" value="GMC_OxRdtase_N"/>
</dbReference>
<evidence type="ECO:0000259" key="11">
    <source>
        <dbReference type="PROSITE" id="PS00624"/>
    </source>
</evidence>
<evidence type="ECO:0000313" key="13">
    <source>
        <dbReference type="Proteomes" id="UP000476030"/>
    </source>
</evidence>
<comment type="pathway">
    <text evidence="9">Amine and polyamine biosynthesis; betaine biosynthesis via choline pathway; betaine aldehyde from choline (cytochrome c reductase route): step 1/1.</text>
</comment>
<dbReference type="GO" id="GO:0016020">
    <property type="term" value="C:membrane"/>
    <property type="evidence" value="ECO:0007669"/>
    <property type="project" value="TreeGrafter"/>
</dbReference>
<feature type="binding site" evidence="7">
    <location>
        <position position="88"/>
    </location>
    <ligand>
        <name>FAD</name>
        <dbReference type="ChEBI" id="CHEBI:57692"/>
    </ligand>
</feature>
<dbReference type="Gene3D" id="3.30.560.10">
    <property type="entry name" value="Glucose Oxidase, domain 3"/>
    <property type="match status" value="1"/>
</dbReference>
<dbReference type="InterPro" id="IPR012132">
    <property type="entry name" value="GMC_OxRdtase"/>
</dbReference>
<dbReference type="EMBL" id="WTUW01000009">
    <property type="protein sequence ID" value="MZR31764.1"/>
    <property type="molecule type" value="Genomic_DNA"/>
</dbReference>
<evidence type="ECO:0000256" key="4">
    <source>
        <dbReference type="ARBA" id="ARBA00022827"/>
    </source>
</evidence>
<feature type="domain" description="Glucose-methanol-choline oxidoreductase N-terminal" evidence="10">
    <location>
        <begin position="86"/>
        <end position="109"/>
    </location>
</feature>
<organism evidence="12 13">
    <name type="scientific">Sneathiella litorea</name>
    <dbReference type="NCBI Taxonomy" id="2606216"/>
    <lineage>
        <taxon>Bacteria</taxon>
        <taxon>Pseudomonadati</taxon>
        <taxon>Pseudomonadota</taxon>
        <taxon>Alphaproteobacteria</taxon>
        <taxon>Sneathiellales</taxon>
        <taxon>Sneathiellaceae</taxon>
        <taxon>Sneathiella</taxon>
    </lineage>
</organism>
<dbReference type="EC" id="1.1.99.1" evidence="6 9"/>
<dbReference type="InterPro" id="IPR036188">
    <property type="entry name" value="FAD/NAD-bd_sf"/>
</dbReference>
<accession>A0A6L8WAS2</accession>
<keyword evidence="5 12" id="KW-0560">Oxidoreductase</keyword>
<evidence type="ECO:0000256" key="6">
    <source>
        <dbReference type="NCBIfam" id="TIGR01810"/>
    </source>
</evidence>
<proteinExistence type="inferred from homology"/>